<keyword evidence="3" id="KW-1003">Cell membrane</keyword>
<dbReference type="Proteomes" id="UP000316517">
    <property type="component" value="Unassembled WGS sequence"/>
</dbReference>
<evidence type="ECO:0000259" key="10">
    <source>
        <dbReference type="Pfam" id="PF04290"/>
    </source>
</evidence>
<evidence type="ECO:0000256" key="2">
    <source>
        <dbReference type="ARBA" id="ARBA00022448"/>
    </source>
</evidence>
<evidence type="ECO:0000256" key="9">
    <source>
        <dbReference type="SAM" id="Phobius"/>
    </source>
</evidence>
<feature type="transmembrane region" description="Helical" evidence="9">
    <location>
        <begin position="83"/>
        <end position="109"/>
    </location>
</feature>
<keyword evidence="2" id="KW-0813">Transport</keyword>
<dbReference type="EMBL" id="SOJT01000062">
    <property type="protein sequence ID" value="TET29838.1"/>
    <property type="molecule type" value="Genomic_DNA"/>
</dbReference>
<evidence type="ECO:0000256" key="5">
    <source>
        <dbReference type="ARBA" id="ARBA00022692"/>
    </source>
</evidence>
<dbReference type="AlphaFoldDB" id="A0A523THM4"/>
<comment type="subcellular location">
    <subcellularLocation>
        <location evidence="1">Cell inner membrane</location>
        <topology evidence="1">Multi-pass membrane protein</topology>
    </subcellularLocation>
</comment>
<keyword evidence="7 9" id="KW-0472">Membrane</keyword>
<dbReference type="PANTHER" id="PTHR35011">
    <property type="entry name" value="2,3-DIKETO-L-GULONATE TRAP TRANSPORTER SMALL PERMEASE PROTEIN YIAM"/>
    <property type="match status" value="1"/>
</dbReference>
<name>A0A523THM4_UNCAE</name>
<keyword evidence="5 9" id="KW-0812">Transmembrane</keyword>
<evidence type="ECO:0000256" key="1">
    <source>
        <dbReference type="ARBA" id="ARBA00004429"/>
    </source>
</evidence>
<keyword evidence="4" id="KW-0997">Cell inner membrane</keyword>
<dbReference type="PANTHER" id="PTHR35011:SF2">
    <property type="entry name" value="2,3-DIKETO-L-GULONATE TRAP TRANSPORTER SMALL PERMEASE PROTEIN YIAM"/>
    <property type="match status" value="1"/>
</dbReference>
<dbReference type="GO" id="GO:0022857">
    <property type="term" value="F:transmembrane transporter activity"/>
    <property type="evidence" value="ECO:0007669"/>
    <property type="project" value="TreeGrafter"/>
</dbReference>
<feature type="transmembrane region" description="Helical" evidence="9">
    <location>
        <begin position="12"/>
        <end position="33"/>
    </location>
</feature>
<feature type="transmembrane region" description="Helical" evidence="9">
    <location>
        <begin position="45"/>
        <end position="62"/>
    </location>
</feature>
<organism evidence="11 12">
    <name type="scientific">Aerophobetes bacterium</name>
    <dbReference type="NCBI Taxonomy" id="2030807"/>
    <lineage>
        <taxon>Bacteria</taxon>
        <taxon>Candidatus Aerophobota</taxon>
    </lineage>
</organism>
<feature type="transmembrane region" description="Helical" evidence="9">
    <location>
        <begin position="115"/>
        <end position="142"/>
    </location>
</feature>
<reference evidence="11 12" key="1">
    <citation type="submission" date="2019-03" db="EMBL/GenBank/DDBJ databases">
        <title>Metabolic potential of uncultured bacteria and archaea associated with petroleum seepage in deep-sea sediments.</title>
        <authorList>
            <person name="Dong X."/>
            <person name="Hubert C."/>
        </authorList>
    </citation>
    <scope>NUCLEOTIDE SEQUENCE [LARGE SCALE GENOMIC DNA]</scope>
    <source>
        <strain evidence="11">E44_bin3</strain>
    </source>
</reference>
<keyword evidence="6 9" id="KW-1133">Transmembrane helix</keyword>
<evidence type="ECO:0000313" key="12">
    <source>
        <dbReference type="Proteomes" id="UP000316517"/>
    </source>
</evidence>
<accession>A0A523THM4</accession>
<evidence type="ECO:0000256" key="6">
    <source>
        <dbReference type="ARBA" id="ARBA00022989"/>
    </source>
</evidence>
<evidence type="ECO:0000256" key="7">
    <source>
        <dbReference type="ARBA" id="ARBA00023136"/>
    </source>
</evidence>
<comment type="caution">
    <text evidence="11">The sequence shown here is derived from an EMBL/GenBank/DDBJ whole genome shotgun (WGS) entry which is preliminary data.</text>
</comment>
<feature type="domain" description="Tripartite ATP-independent periplasmic transporters DctQ component" evidence="10">
    <location>
        <begin position="21"/>
        <end position="150"/>
    </location>
</feature>
<dbReference type="Pfam" id="PF04290">
    <property type="entry name" value="DctQ"/>
    <property type="match status" value="1"/>
</dbReference>
<dbReference type="InterPro" id="IPR055348">
    <property type="entry name" value="DctQ"/>
</dbReference>
<gene>
    <name evidence="11" type="ORF">E3J68_01365</name>
</gene>
<evidence type="ECO:0000256" key="8">
    <source>
        <dbReference type="ARBA" id="ARBA00038436"/>
    </source>
</evidence>
<evidence type="ECO:0000256" key="4">
    <source>
        <dbReference type="ARBA" id="ARBA00022519"/>
    </source>
</evidence>
<evidence type="ECO:0000256" key="3">
    <source>
        <dbReference type="ARBA" id="ARBA00022475"/>
    </source>
</evidence>
<dbReference type="InterPro" id="IPR007387">
    <property type="entry name" value="TRAP_DctQ"/>
</dbReference>
<proteinExistence type="inferred from homology"/>
<comment type="similarity">
    <text evidence="8">Belongs to the TRAP transporter small permease family.</text>
</comment>
<dbReference type="GO" id="GO:0005886">
    <property type="term" value="C:plasma membrane"/>
    <property type="evidence" value="ECO:0007669"/>
    <property type="project" value="UniProtKB-SubCell"/>
</dbReference>
<protein>
    <submittedName>
        <fullName evidence="11">TRAP transporter small permease</fullName>
    </submittedName>
</protein>
<sequence>MFYRYLKKLVEAAVIFSSAAMTFILIIQVFLRYVLRTSIPFSEELARYLMIWVVFLAAGLALKEDAHISIRVLVDRLRGRTRLWLNLVAQILLLAFLVLLTVETIAVLPYQRAQIILSMGISIFWFYLAIPVGCSIMILFLLPKMYQKVKKISGKINCEETDETVSTKGGRS</sequence>
<dbReference type="GO" id="GO:0015740">
    <property type="term" value="P:C4-dicarboxylate transport"/>
    <property type="evidence" value="ECO:0007669"/>
    <property type="project" value="TreeGrafter"/>
</dbReference>
<evidence type="ECO:0000313" key="11">
    <source>
        <dbReference type="EMBL" id="TET29838.1"/>
    </source>
</evidence>